<dbReference type="RefSeq" id="WP_096751158.1">
    <property type="nucleotide sequence ID" value="NZ_CADEPO010000018.1"/>
</dbReference>
<reference evidence="3" key="1">
    <citation type="submission" date="2017-09" db="EMBL/GenBank/DDBJ databases">
        <title>FDA dAtabase for Regulatory Grade micrObial Sequences (FDA-ARGOS): Supporting development and validation of Infectious Disease Dx tests.</title>
        <authorList>
            <person name="Minogue T."/>
            <person name="Wolcott M."/>
            <person name="Wasieloski L."/>
            <person name="Aguilar W."/>
            <person name="Moore D."/>
            <person name="Tallon L."/>
            <person name="Sadzewicz L."/>
            <person name="Ott S."/>
            <person name="Zhao X."/>
            <person name="Nagaraj S."/>
            <person name="Vavikolanu K."/>
            <person name="Aluvathingal J."/>
            <person name="Nadendla S."/>
            <person name="Sichtig H."/>
        </authorList>
    </citation>
    <scope>NUCLEOTIDE SEQUENCE [LARGE SCALE GENOMIC DNA]</scope>
    <source>
        <strain evidence="3">FDAARGOS_390</strain>
    </source>
</reference>
<name>A0A2A7SGC8_BURGA</name>
<comment type="caution">
    <text evidence="2">The sequence shown here is derived from an EMBL/GenBank/DDBJ whole genome shotgun (WGS) entry which is preliminary data.</text>
</comment>
<sequence length="95" mass="10431">MAAARSGRHVDDEAGHLANDPARRLAGRESRFRFTGQGRTNAKTMPLDCSTEEWPRAKSEYEQVGTLINEKAPGSCLLPALASLHRDIHPINPIP</sequence>
<evidence type="ECO:0000313" key="3">
    <source>
        <dbReference type="Proteomes" id="UP000220629"/>
    </source>
</evidence>
<gene>
    <name evidence="2" type="ORF">CRM94_10650</name>
</gene>
<dbReference type="AlphaFoldDB" id="A0A2A7SGC8"/>
<dbReference type="Proteomes" id="UP000220629">
    <property type="component" value="Unassembled WGS sequence"/>
</dbReference>
<feature type="compositionally biased region" description="Basic and acidic residues" evidence="1">
    <location>
        <begin position="8"/>
        <end position="29"/>
    </location>
</feature>
<protein>
    <submittedName>
        <fullName evidence="2">Uncharacterized protein</fullName>
    </submittedName>
</protein>
<accession>A0A2A7SGC8</accession>
<organism evidence="2 3">
    <name type="scientific">Burkholderia gladioli</name>
    <name type="common">Pseudomonas marginata</name>
    <name type="synonym">Phytomonas marginata</name>
    <dbReference type="NCBI Taxonomy" id="28095"/>
    <lineage>
        <taxon>Bacteria</taxon>
        <taxon>Pseudomonadati</taxon>
        <taxon>Pseudomonadota</taxon>
        <taxon>Betaproteobacteria</taxon>
        <taxon>Burkholderiales</taxon>
        <taxon>Burkholderiaceae</taxon>
        <taxon>Burkholderia</taxon>
    </lineage>
</organism>
<dbReference type="EMBL" id="PDDY01000001">
    <property type="protein sequence ID" value="PEH42572.1"/>
    <property type="molecule type" value="Genomic_DNA"/>
</dbReference>
<evidence type="ECO:0000313" key="2">
    <source>
        <dbReference type="EMBL" id="PEH42572.1"/>
    </source>
</evidence>
<proteinExistence type="predicted"/>
<evidence type="ECO:0000256" key="1">
    <source>
        <dbReference type="SAM" id="MobiDB-lite"/>
    </source>
</evidence>
<feature type="region of interest" description="Disordered" evidence="1">
    <location>
        <begin position="1"/>
        <end position="29"/>
    </location>
</feature>
<feature type="region of interest" description="Disordered" evidence="1">
    <location>
        <begin position="35"/>
        <end position="54"/>
    </location>
</feature>